<dbReference type="EMBL" id="FNXT01001225">
    <property type="protein sequence ID" value="SZX75108.1"/>
    <property type="molecule type" value="Genomic_DNA"/>
</dbReference>
<reference evidence="3 5" key="1">
    <citation type="submission" date="2016-10" db="EMBL/GenBank/DDBJ databases">
        <authorList>
            <person name="Cai Z."/>
        </authorList>
    </citation>
    <scope>NUCLEOTIDE SEQUENCE [LARGE SCALE GENOMIC DNA]</scope>
</reference>
<dbReference type="Proteomes" id="UP000256970">
    <property type="component" value="Unassembled WGS sequence"/>
</dbReference>
<dbReference type="PANTHER" id="PTHR24412:SF489">
    <property type="entry name" value="RING FINGER DOMAIN AND KELCH REPEAT-CONTAINING PROTEIN DDB_G0271372"/>
    <property type="match status" value="1"/>
</dbReference>
<evidence type="ECO:0000313" key="5">
    <source>
        <dbReference type="Proteomes" id="UP000256970"/>
    </source>
</evidence>
<name>A0A383VPB4_TETOB</name>
<evidence type="ECO:0000313" key="4">
    <source>
        <dbReference type="EMBL" id="SZX75108.1"/>
    </source>
</evidence>
<protein>
    <recommendedName>
        <fullName evidence="6">BACK domain-containing protein</fullName>
    </recommendedName>
</protein>
<evidence type="ECO:0000313" key="3">
    <source>
        <dbReference type="EMBL" id="SZX66743.1"/>
    </source>
</evidence>
<keyword evidence="1" id="KW-0880">Kelch repeat</keyword>
<keyword evidence="2" id="KW-0677">Repeat</keyword>
<evidence type="ECO:0008006" key="6">
    <source>
        <dbReference type="Google" id="ProtNLM"/>
    </source>
</evidence>
<dbReference type="InterPro" id="IPR015915">
    <property type="entry name" value="Kelch-typ_b-propeller"/>
</dbReference>
<keyword evidence="5" id="KW-1185">Reference proteome</keyword>
<gene>
    <name evidence="4" type="ORF">BQ4739_LOCUS15414</name>
    <name evidence="3" type="ORF">BQ4739_LOCUS7161</name>
</gene>
<evidence type="ECO:0000256" key="1">
    <source>
        <dbReference type="ARBA" id="ARBA00022441"/>
    </source>
</evidence>
<dbReference type="SUPFAM" id="SSF117281">
    <property type="entry name" value="Kelch motif"/>
    <property type="match status" value="1"/>
</dbReference>
<accession>A0A383VPB4</accession>
<dbReference type="Gene3D" id="2.120.10.80">
    <property type="entry name" value="Kelch-type beta propeller"/>
    <property type="match status" value="1"/>
</dbReference>
<dbReference type="AlphaFoldDB" id="A0A383VPB4"/>
<sequence length="483" mass="51979">MQMASSARRSVASEQLLQGWIKLEADDFSATVSANCFQGENASSVLANLVELEAKCSGSDPPVVRLDCSPEVAKEVVAVLRQGSRYVPPAEPRLLRALQQQVDYLGISAPSIPTASSLDSREVLLIPSYWYLGLNDELDPNVDVLEAGCLMYSSSSRGWANLTGKADPRPNDVRGQTLHPHSGGGCWLASVLRAESTGAGEDLVFMVPNKIQSSQRYGDTAAVLRASLSSGRIAMPPVHKRMGFSDSAMAAAQGKLYLLGGSCHLELAPSTPLEVYDPHLDCWFSAASPIPGPVSLSEHALVANQQEGLLLALGGCLTSGDRRHRHSRMFDQVAMYDVNGGKWSFNPSGCKWPGAATSYSVSAVAADAYTIMVLSMDHSLSGQAVRTDLLDLRTWRWRSGALLQRQQLGGGDDDGCLLNMGVVAHEGQVLAVGGRHYWKDGEWATPRVHAYNIEADAWSELPPLPFPICHASPVVVRVPSVLY</sequence>
<dbReference type="PANTHER" id="PTHR24412">
    <property type="entry name" value="KELCH PROTEIN"/>
    <property type="match status" value="1"/>
</dbReference>
<proteinExistence type="predicted"/>
<evidence type="ECO:0000256" key="2">
    <source>
        <dbReference type="ARBA" id="ARBA00022737"/>
    </source>
</evidence>
<organism evidence="3 5">
    <name type="scientific">Tetradesmus obliquus</name>
    <name type="common">Green alga</name>
    <name type="synonym">Acutodesmus obliquus</name>
    <dbReference type="NCBI Taxonomy" id="3088"/>
    <lineage>
        <taxon>Eukaryota</taxon>
        <taxon>Viridiplantae</taxon>
        <taxon>Chlorophyta</taxon>
        <taxon>core chlorophytes</taxon>
        <taxon>Chlorophyceae</taxon>
        <taxon>CS clade</taxon>
        <taxon>Sphaeropleales</taxon>
        <taxon>Scenedesmaceae</taxon>
        <taxon>Tetradesmus</taxon>
    </lineage>
</organism>
<dbReference type="EMBL" id="FNXT01000735">
    <property type="protein sequence ID" value="SZX66743.1"/>
    <property type="molecule type" value="Genomic_DNA"/>
</dbReference>